<dbReference type="PANTHER" id="PTHR10695">
    <property type="entry name" value="DEPHOSPHO-COA KINASE-RELATED"/>
    <property type="match status" value="1"/>
</dbReference>
<evidence type="ECO:0000313" key="5">
    <source>
        <dbReference type="EMBL" id="PZO49705.1"/>
    </source>
</evidence>
<dbReference type="Gene3D" id="3.40.50.300">
    <property type="entry name" value="P-loop containing nucleotide triphosphate hydrolases"/>
    <property type="match status" value="1"/>
</dbReference>
<dbReference type="EMBL" id="QBMP01000205">
    <property type="protein sequence ID" value="PZO49705.1"/>
    <property type="molecule type" value="Genomic_DNA"/>
</dbReference>
<keyword evidence="3" id="KW-0173">Coenzyme A biosynthesis</keyword>
<dbReference type="InterPro" id="IPR027417">
    <property type="entry name" value="P-loop_NTPase"/>
</dbReference>
<dbReference type="AlphaFoldDB" id="A0A2W4YU61"/>
<proteinExistence type="inferred from homology"/>
<accession>A0A2W4YU61</accession>
<dbReference type="EC" id="2.7.1.24" evidence="3 4"/>
<keyword evidence="3" id="KW-0808">Transferase</keyword>
<dbReference type="SUPFAM" id="SSF52540">
    <property type="entry name" value="P-loop containing nucleoside triphosphate hydrolases"/>
    <property type="match status" value="1"/>
</dbReference>
<dbReference type="PROSITE" id="PS51219">
    <property type="entry name" value="DPCK"/>
    <property type="match status" value="1"/>
</dbReference>
<keyword evidence="3" id="KW-0963">Cytoplasm</keyword>
<name>A0A2W4YU61_9CYAN</name>
<dbReference type="NCBIfam" id="TIGR00152">
    <property type="entry name" value="dephospho-CoA kinase"/>
    <property type="match status" value="1"/>
</dbReference>
<dbReference type="GO" id="GO:0004140">
    <property type="term" value="F:dephospho-CoA kinase activity"/>
    <property type="evidence" value="ECO:0007669"/>
    <property type="project" value="UniProtKB-UniRule"/>
</dbReference>
<evidence type="ECO:0000256" key="2">
    <source>
        <dbReference type="ARBA" id="ARBA00022840"/>
    </source>
</evidence>
<dbReference type="PANTHER" id="PTHR10695:SF46">
    <property type="entry name" value="BIFUNCTIONAL COENZYME A SYNTHASE-RELATED"/>
    <property type="match status" value="1"/>
</dbReference>
<organism evidence="5 6">
    <name type="scientific">Phormidesmis priestleyi</name>
    <dbReference type="NCBI Taxonomy" id="268141"/>
    <lineage>
        <taxon>Bacteria</taxon>
        <taxon>Bacillati</taxon>
        <taxon>Cyanobacteriota</taxon>
        <taxon>Cyanophyceae</taxon>
        <taxon>Leptolyngbyales</taxon>
        <taxon>Leptolyngbyaceae</taxon>
        <taxon>Phormidesmis</taxon>
    </lineage>
</organism>
<reference evidence="5 6" key="2">
    <citation type="submission" date="2018-06" db="EMBL/GenBank/DDBJ databases">
        <title>Metagenomic assembly of (sub)arctic Cyanobacteria and their associated microbiome from non-axenic cultures.</title>
        <authorList>
            <person name="Baurain D."/>
        </authorList>
    </citation>
    <scope>NUCLEOTIDE SEQUENCE [LARGE SCALE GENOMIC DNA]</scope>
    <source>
        <strain evidence="5">ULC027bin1</strain>
    </source>
</reference>
<dbReference type="InterPro" id="IPR001977">
    <property type="entry name" value="Depp_CoAkinase"/>
</dbReference>
<evidence type="ECO:0000256" key="4">
    <source>
        <dbReference type="NCBIfam" id="TIGR00152"/>
    </source>
</evidence>
<evidence type="ECO:0000256" key="1">
    <source>
        <dbReference type="ARBA" id="ARBA00022741"/>
    </source>
</evidence>
<evidence type="ECO:0000313" key="6">
    <source>
        <dbReference type="Proteomes" id="UP000249794"/>
    </source>
</evidence>
<dbReference type="GO" id="GO:0005737">
    <property type="term" value="C:cytoplasm"/>
    <property type="evidence" value="ECO:0007669"/>
    <property type="project" value="UniProtKB-SubCell"/>
</dbReference>
<dbReference type="GO" id="GO:0015937">
    <property type="term" value="P:coenzyme A biosynthetic process"/>
    <property type="evidence" value="ECO:0007669"/>
    <property type="project" value="UniProtKB-UniRule"/>
</dbReference>
<comment type="function">
    <text evidence="3">Catalyzes the phosphorylation of the 3'-hydroxyl group of dephosphocoenzyme A to form coenzyme A.</text>
</comment>
<dbReference type="Pfam" id="PF01121">
    <property type="entry name" value="CoaE"/>
    <property type="match status" value="1"/>
</dbReference>
<dbReference type="GO" id="GO:0005524">
    <property type="term" value="F:ATP binding"/>
    <property type="evidence" value="ECO:0007669"/>
    <property type="project" value="UniProtKB-UniRule"/>
</dbReference>
<comment type="catalytic activity">
    <reaction evidence="3">
        <text>3'-dephospho-CoA + ATP = ADP + CoA + H(+)</text>
        <dbReference type="Rhea" id="RHEA:18245"/>
        <dbReference type="ChEBI" id="CHEBI:15378"/>
        <dbReference type="ChEBI" id="CHEBI:30616"/>
        <dbReference type="ChEBI" id="CHEBI:57287"/>
        <dbReference type="ChEBI" id="CHEBI:57328"/>
        <dbReference type="ChEBI" id="CHEBI:456216"/>
        <dbReference type="EC" id="2.7.1.24"/>
    </reaction>
</comment>
<dbReference type="CDD" id="cd02022">
    <property type="entry name" value="DPCK"/>
    <property type="match status" value="1"/>
</dbReference>
<comment type="similarity">
    <text evidence="3">Belongs to the CoaE family.</text>
</comment>
<dbReference type="Proteomes" id="UP000249794">
    <property type="component" value="Unassembled WGS sequence"/>
</dbReference>
<evidence type="ECO:0000256" key="3">
    <source>
        <dbReference type="HAMAP-Rule" id="MF_00376"/>
    </source>
</evidence>
<comment type="pathway">
    <text evidence="3">Cofactor biosynthesis; coenzyme A biosynthesis; CoA from (R)-pantothenate: step 5/5.</text>
</comment>
<gene>
    <name evidence="3" type="primary">coaE</name>
    <name evidence="5" type="ORF">DCF15_16620</name>
</gene>
<keyword evidence="2 3" id="KW-0067">ATP-binding</keyword>
<keyword evidence="1 3" id="KW-0547">Nucleotide-binding</keyword>
<comment type="caution">
    <text evidence="5">The sequence shown here is derived from an EMBL/GenBank/DDBJ whole genome shotgun (WGS) entry which is preliminary data.</text>
</comment>
<dbReference type="HAMAP" id="MF_00376">
    <property type="entry name" value="Dephospho_CoA_kinase"/>
    <property type="match status" value="1"/>
</dbReference>
<reference evidence="6" key="1">
    <citation type="submission" date="2018-04" db="EMBL/GenBank/DDBJ databases">
        <authorList>
            <person name="Cornet L."/>
        </authorList>
    </citation>
    <scope>NUCLEOTIDE SEQUENCE [LARGE SCALE GENOMIC DNA]</scope>
</reference>
<keyword evidence="3 5" id="KW-0418">Kinase</keyword>
<dbReference type="UniPathway" id="UPA00241">
    <property type="reaction ID" value="UER00356"/>
</dbReference>
<comment type="subcellular location">
    <subcellularLocation>
        <location evidence="3">Cytoplasm</location>
    </subcellularLocation>
</comment>
<protein>
    <recommendedName>
        <fullName evidence="3 4">Dephospho-CoA kinase</fullName>
        <ecNumber evidence="3 4">2.7.1.24</ecNumber>
    </recommendedName>
    <alternativeName>
        <fullName evidence="3">Dephosphocoenzyme A kinase</fullName>
    </alternativeName>
</protein>
<sequence>MGTPVVNQRRIIGLTGGIATGKSTVSDYLTQRYGLPVLDADVYARAAVAKESKILRVIRDRYGSQILLSDGNLNRPRLGQIIFNDATEKTWIEQQIHPFVRTQFKTVAATFLPDQTLAYAIPLLFEANLTHLVTEIWVVTCGATQQKERLMARNQLSAIEAQSRIDAQMSLEEKCKRANYVIDNSASKEKSFAEVDNILRLSVP</sequence>
<feature type="binding site" evidence="3">
    <location>
        <begin position="19"/>
        <end position="24"/>
    </location>
    <ligand>
        <name>ATP</name>
        <dbReference type="ChEBI" id="CHEBI:30616"/>
    </ligand>
</feature>